<feature type="domain" description="Protein kinase" evidence="2">
    <location>
        <begin position="10"/>
        <end position="266"/>
    </location>
</feature>
<gene>
    <name evidence="3" type="ordered locus">Cyan7425_3760</name>
</gene>
<dbReference type="HOGENOM" id="CLU_012431_6_1_3"/>
<evidence type="ECO:0000256" key="1">
    <source>
        <dbReference type="PROSITE-ProRule" id="PRU10141"/>
    </source>
</evidence>
<keyword evidence="3" id="KW-0418">Kinase</keyword>
<dbReference type="InterPro" id="IPR016187">
    <property type="entry name" value="CTDL_fold"/>
</dbReference>
<dbReference type="SUPFAM" id="SSF56112">
    <property type="entry name" value="Protein kinase-like (PK-like)"/>
    <property type="match status" value="1"/>
</dbReference>
<keyword evidence="1" id="KW-0067">ATP-binding</keyword>
<dbReference type="Gene3D" id="3.30.200.20">
    <property type="entry name" value="Phosphorylase Kinase, domain 1"/>
    <property type="match status" value="1"/>
</dbReference>
<dbReference type="GO" id="GO:0004674">
    <property type="term" value="F:protein serine/threonine kinase activity"/>
    <property type="evidence" value="ECO:0007669"/>
    <property type="project" value="UniProtKB-KW"/>
</dbReference>
<dbReference type="InterPro" id="IPR011009">
    <property type="entry name" value="Kinase-like_dom_sf"/>
</dbReference>
<dbReference type="PROSITE" id="PS50011">
    <property type="entry name" value="PROTEIN_KINASE_DOM"/>
    <property type="match status" value="1"/>
</dbReference>
<reference evidence="3" key="1">
    <citation type="submission" date="2009-01" db="EMBL/GenBank/DDBJ databases">
        <title>Complete sequence of chromosome Cyanothece sp. PCC 7425.</title>
        <authorList>
            <consortium name="US DOE Joint Genome Institute"/>
            <person name="Lucas S."/>
            <person name="Copeland A."/>
            <person name="Lapidus A."/>
            <person name="Glavina del Rio T."/>
            <person name="Dalin E."/>
            <person name="Tice H."/>
            <person name="Bruce D."/>
            <person name="Goodwin L."/>
            <person name="Pitluck S."/>
            <person name="Sims D."/>
            <person name="Meineke L."/>
            <person name="Brettin T."/>
            <person name="Detter J.C."/>
            <person name="Han C."/>
            <person name="Larimer F."/>
            <person name="Land M."/>
            <person name="Hauser L."/>
            <person name="Kyrpides N."/>
            <person name="Ovchinnikova G."/>
            <person name="Liberton M."/>
            <person name="Stoeckel J."/>
            <person name="Banerjee A."/>
            <person name="Singh A."/>
            <person name="Page L."/>
            <person name="Sato H."/>
            <person name="Zhao L."/>
            <person name="Sherman L."/>
            <person name="Pakrasi H."/>
            <person name="Richardson P."/>
        </authorList>
    </citation>
    <scope>NUCLEOTIDE SEQUENCE</scope>
    <source>
        <strain evidence="3">PCC 7425</strain>
    </source>
</reference>
<dbReference type="PROSITE" id="PS00107">
    <property type="entry name" value="PROTEIN_KINASE_ATP"/>
    <property type="match status" value="1"/>
</dbReference>
<sequence length="637" mass="71165">MIGTVLDGRYQIIEKLGQGAFGATYLAINQRQMGRYCVVKHHQPDSTDPALLQEAQRRFEVEAQILAKLGQAHDQIPDLLDFFSESGEFYLVQEFIEGQTLSTEISHKQRLTEPEAVQLLRDVLEVLRYVHQERIIHRDIKPSNLIRRHKDQRIVLVDFGIVKQTQAQAVTPKSRFIVGTPGYIPPEQAQGYPLFCSDIYALGMTAIEALTGTQPHELAKDAETGEVLWKHVVQVSPELAAILDKMVCFYFANRYQSVTEVFQALDRAGPIWESLAVQPQLSPAAPPTGLSATQFTTPSLRTDAILAMAESVSRELEPHLEQPNVGPPAPVNNSLPTAPNLIAPKPIAAPHTVPTKLEPRSFPTFRFEIITVDHQGRLKEQSPGVAEYFRENLGMGVTLDLVRIPGGKFLMGAPSDEADSLEIERPQHRVTVPTFWMGKYPVTQEQWLAVASLPKVKLDLDPNPAYFKGKYLPVETISWMEAVEFCDRLSQHTGCTYRLPTEAEWEYACRAGTTTPFHFGETLTPALANYNGSKSAHPPHLGPRSHQTTTVGSFPPNAFGLYDMHGNVWEWCEDNWHDNYQEAPRDGTAWLGFSSDRLLRGGSAMSELGLCRSANRNGRNGIFRFNFNGFRVVGSPD</sequence>
<dbReference type="Gene3D" id="3.90.1580.10">
    <property type="entry name" value="paralog of FGE (formylglycine-generating enzyme)"/>
    <property type="match status" value="1"/>
</dbReference>
<name>B8HTJ8_CYAP4</name>
<evidence type="ECO:0000313" key="3">
    <source>
        <dbReference type="EMBL" id="ACL46079.1"/>
    </source>
</evidence>
<dbReference type="KEGG" id="cyn:Cyan7425_3760"/>
<dbReference type="STRING" id="395961.Cyan7425_3760"/>
<dbReference type="Gene3D" id="1.10.510.10">
    <property type="entry name" value="Transferase(Phosphotransferase) domain 1"/>
    <property type="match status" value="1"/>
</dbReference>
<dbReference type="AlphaFoldDB" id="B8HTJ8"/>
<dbReference type="InterPro" id="IPR017441">
    <property type="entry name" value="Protein_kinase_ATP_BS"/>
</dbReference>
<dbReference type="GO" id="GO:0005524">
    <property type="term" value="F:ATP binding"/>
    <property type="evidence" value="ECO:0007669"/>
    <property type="project" value="UniProtKB-UniRule"/>
</dbReference>
<keyword evidence="1" id="KW-0547">Nucleotide-binding</keyword>
<dbReference type="SMART" id="SM00220">
    <property type="entry name" value="S_TKc"/>
    <property type="match status" value="1"/>
</dbReference>
<keyword evidence="3" id="KW-0808">Transferase</keyword>
<dbReference type="InterPro" id="IPR042095">
    <property type="entry name" value="SUMF_sf"/>
</dbReference>
<proteinExistence type="predicted"/>
<dbReference type="InterPro" id="IPR051043">
    <property type="entry name" value="Sulfatase_Mod_Factor_Kinase"/>
</dbReference>
<dbReference type="eggNOG" id="COG1262">
    <property type="taxonomic scope" value="Bacteria"/>
</dbReference>
<keyword evidence="3" id="KW-0723">Serine/threonine-protein kinase</keyword>
<organism evidence="3">
    <name type="scientific">Cyanothece sp. (strain PCC 7425 / ATCC 29141)</name>
    <dbReference type="NCBI Taxonomy" id="395961"/>
    <lineage>
        <taxon>Bacteria</taxon>
        <taxon>Bacillati</taxon>
        <taxon>Cyanobacteriota</taxon>
        <taxon>Cyanophyceae</taxon>
        <taxon>Gomontiellales</taxon>
        <taxon>Cyanothecaceae</taxon>
        <taxon>Cyanothece</taxon>
    </lineage>
</organism>
<evidence type="ECO:0000259" key="2">
    <source>
        <dbReference type="PROSITE" id="PS50011"/>
    </source>
</evidence>
<dbReference type="InterPro" id="IPR005532">
    <property type="entry name" value="SUMF_dom"/>
</dbReference>
<accession>B8HTJ8</accession>
<dbReference type="CDD" id="cd14014">
    <property type="entry name" value="STKc_PknB_like"/>
    <property type="match status" value="1"/>
</dbReference>
<dbReference type="EMBL" id="CP001344">
    <property type="protein sequence ID" value="ACL46079.1"/>
    <property type="molecule type" value="Genomic_DNA"/>
</dbReference>
<protein>
    <submittedName>
        <fullName evidence="3">Serine/threonine protein kinase</fullName>
    </submittedName>
</protein>
<dbReference type="Pfam" id="PF03781">
    <property type="entry name" value="FGE-sulfatase"/>
    <property type="match status" value="1"/>
</dbReference>
<dbReference type="PANTHER" id="PTHR23150:SF19">
    <property type="entry name" value="FORMYLGLYCINE-GENERATING ENZYME"/>
    <property type="match status" value="1"/>
</dbReference>
<dbReference type="InterPro" id="IPR000719">
    <property type="entry name" value="Prot_kinase_dom"/>
</dbReference>
<dbReference type="eggNOG" id="COG0515">
    <property type="taxonomic scope" value="Bacteria"/>
</dbReference>
<dbReference type="Pfam" id="PF00069">
    <property type="entry name" value="Pkinase"/>
    <property type="match status" value="1"/>
</dbReference>
<dbReference type="SUPFAM" id="SSF56436">
    <property type="entry name" value="C-type lectin-like"/>
    <property type="match status" value="1"/>
</dbReference>
<feature type="binding site" evidence="1">
    <location>
        <position position="40"/>
    </location>
    <ligand>
        <name>ATP</name>
        <dbReference type="ChEBI" id="CHEBI:30616"/>
    </ligand>
</feature>
<dbReference type="GO" id="GO:0120147">
    <property type="term" value="F:formylglycine-generating oxidase activity"/>
    <property type="evidence" value="ECO:0007669"/>
    <property type="project" value="TreeGrafter"/>
</dbReference>
<dbReference type="PANTHER" id="PTHR23150">
    <property type="entry name" value="SULFATASE MODIFYING FACTOR 1, 2"/>
    <property type="match status" value="1"/>
</dbReference>